<sequence precursor="true">MKKSIAIAALAGLALSSCAAGPHQLRRSVDDFDQQLYIDNPLLDGVLWFIPVIPLGYYIASIGDFLIVDAYHFWGKDVWRGEGTSFDHWTPEGSPARVNSLLNGGPFLFEAE</sequence>
<protein>
    <recommendedName>
        <fullName evidence="5">Lipoprotein</fullName>
    </recommendedName>
</protein>
<keyword evidence="1" id="KW-1133">Transmembrane helix</keyword>
<evidence type="ECO:0008006" key="5">
    <source>
        <dbReference type="Google" id="ProtNLM"/>
    </source>
</evidence>
<keyword evidence="1" id="KW-0472">Membrane</keyword>
<evidence type="ECO:0000256" key="2">
    <source>
        <dbReference type="SAM" id="SignalP"/>
    </source>
</evidence>
<dbReference type="EMBL" id="CP036287">
    <property type="protein sequence ID" value="QDU65821.1"/>
    <property type="molecule type" value="Genomic_DNA"/>
</dbReference>
<feature type="transmembrane region" description="Helical" evidence="1">
    <location>
        <begin position="46"/>
        <end position="67"/>
    </location>
</feature>
<keyword evidence="2" id="KW-0732">Signal</keyword>
<name>A0A518BFR6_9BACT</name>
<reference evidence="3 4" key="1">
    <citation type="submission" date="2019-02" db="EMBL/GenBank/DDBJ databases">
        <title>Deep-cultivation of Planctomycetes and their phenomic and genomic characterization uncovers novel biology.</title>
        <authorList>
            <person name="Wiegand S."/>
            <person name="Jogler M."/>
            <person name="Boedeker C."/>
            <person name="Pinto D."/>
            <person name="Vollmers J."/>
            <person name="Rivas-Marin E."/>
            <person name="Kohn T."/>
            <person name="Peeters S.H."/>
            <person name="Heuer A."/>
            <person name="Rast P."/>
            <person name="Oberbeckmann S."/>
            <person name="Bunk B."/>
            <person name="Jeske O."/>
            <person name="Meyerdierks A."/>
            <person name="Storesund J.E."/>
            <person name="Kallscheuer N."/>
            <person name="Luecker S."/>
            <person name="Lage O.M."/>
            <person name="Pohl T."/>
            <person name="Merkel B.J."/>
            <person name="Hornburger P."/>
            <person name="Mueller R.-W."/>
            <person name="Bruemmer F."/>
            <person name="Labrenz M."/>
            <person name="Spormann A.M."/>
            <person name="Op den Camp H."/>
            <person name="Overmann J."/>
            <person name="Amann R."/>
            <person name="Jetten M.S.M."/>
            <person name="Mascher T."/>
            <person name="Medema M.H."/>
            <person name="Devos D.P."/>
            <person name="Kaster A.-K."/>
            <person name="Ovreas L."/>
            <person name="Rohde M."/>
            <person name="Galperin M.Y."/>
            <person name="Jogler C."/>
        </authorList>
    </citation>
    <scope>NUCLEOTIDE SEQUENCE [LARGE SCALE GENOMIC DNA]</scope>
    <source>
        <strain evidence="3 4">Pla133</strain>
    </source>
</reference>
<dbReference type="PROSITE" id="PS51257">
    <property type="entry name" value="PROKAR_LIPOPROTEIN"/>
    <property type="match status" value="1"/>
</dbReference>
<dbReference type="RefSeq" id="WP_145062806.1">
    <property type="nucleotide sequence ID" value="NZ_CP036287.1"/>
</dbReference>
<dbReference type="Proteomes" id="UP000316921">
    <property type="component" value="Chromosome"/>
</dbReference>
<feature type="signal peptide" evidence="2">
    <location>
        <begin position="1"/>
        <end position="19"/>
    </location>
</feature>
<keyword evidence="4" id="KW-1185">Reference proteome</keyword>
<feature type="chain" id="PRO_5022223768" description="Lipoprotein" evidence="2">
    <location>
        <begin position="20"/>
        <end position="112"/>
    </location>
</feature>
<organism evidence="3 4">
    <name type="scientific">Engelhardtia mirabilis</name>
    <dbReference type="NCBI Taxonomy" id="2528011"/>
    <lineage>
        <taxon>Bacteria</taxon>
        <taxon>Pseudomonadati</taxon>
        <taxon>Planctomycetota</taxon>
        <taxon>Planctomycetia</taxon>
        <taxon>Planctomycetia incertae sedis</taxon>
        <taxon>Engelhardtia</taxon>
    </lineage>
</organism>
<gene>
    <name evidence="3" type="ORF">Pla133_08870</name>
</gene>
<dbReference type="KEGG" id="pbap:Pla133_08870"/>
<evidence type="ECO:0000313" key="4">
    <source>
        <dbReference type="Proteomes" id="UP000316921"/>
    </source>
</evidence>
<keyword evidence="1" id="KW-0812">Transmembrane</keyword>
<evidence type="ECO:0000313" key="3">
    <source>
        <dbReference type="EMBL" id="QDU65821.1"/>
    </source>
</evidence>
<proteinExistence type="predicted"/>
<dbReference type="AlphaFoldDB" id="A0A518BFR6"/>
<evidence type="ECO:0000256" key="1">
    <source>
        <dbReference type="SAM" id="Phobius"/>
    </source>
</evidence>
<accession>A0A518BFR6</accession>